<organism evidence="2 3">
    <name type="scientific">Patella caerulea</name>
    <name type="common">Rayed Mediterranean limpet</name>
    <dbReference type="NCBI Taxonomy" id="87958"/>
    <lineage>
        <taxon>Eukaryota</taxon>
        <taxon>Metazoa</taxon>
        <taxon>Spiralia</taxon>
        <taxon>Lophotrochozoa</taxon>
        <taxon>Mollusca</taxon>
        <taxon>Gastropoda</taxon>
        <taxon>Patellogastropoda</taxon>
        <taxon>Patelloidea</taxon>
        <taxon>Patellidae</taxon>
        <taxon>Patella</taxon>
    </lineage>
</organism>
<dbReference type="Pfam" id="PF00536">
    <property type="entry name" value="SAM_1"/>
    <property type="match status" value="1"/>
</dbReference>
<gene>
    <name evidence="2" type="ORF">SNE40_010753</name>
</gene>
<proteinExistence type="predicted"/>
<name>A0AAN8K1M2_PATCE</name>
<dbReference type="AlphaFoldDB" id="A0AAN8K1M2"/>
<dbReference type="Proteomes" id="UP001347796">
    <property type="component" value="Unassembled WGS sequence"/>
</dbReference>
<dbReference type="PANTHER" id="PTHR46829:SF1">
    <property type="entry name" value="STERILE ALPHA MOTIF DOMAIN-CONTAINING PROTEIN 15"/>
    <property type="match status" value="1"/>
</dbReference>
<accession>A0AAN8K1M2</accession>
<evidence type="ECO:0000313" key="3">
    <source>
        <dbReference type="Proteomes" id="UP001347796"/>
    </source>
</evidence>
<protein>
    <recommendedName>
        <fullName evidence="1">SAM domain-containing protein</fullName>
    </recommendedName>
</protein>
<dbReference type="Gene3D" id="1.10.150.50">
    <property type="entry name" value="Transcription Factor, Ets-1"/>
    <property type="match status" value="1"/>
</dbReference>
<evidence type="ECO:0000313" key="2">
    <source>
        <dbReference type="EMBL" id="KAK6183233.1"/>
    </source>
</evidence>
<comment type="caution">
    <text evidence="2">The sequence shown here is derived from an EMBL/GenBank/DDBJ whole genome shotgun (WGS) entry which is preliminary data.</text>
</comment>
<dbReference type="PANTHER" id="PTHR46829">
    <property type="entry name" value="STERILE ALPHA MOTIF DOMAIN-CONTAINING PROTEIN 15"/>
    <property type="match status" value="1"/>
</dbReference>
<dbReference type="EMBL" id="JAZGQO010000007">
    <property type="protein sequence ID" value="KAK6183233.1"/>
    <property type="molecule type" value="Genomic_DNA"/>
</dbReference>
<dbReference type="InterPro" id="IPR001660">
    <property type="entry name" value="SAM"/>
</dbReference>
<dbReference type="SUPFAM" id="SSF47769">
    <property type="entry name" value="SAM/Pointed domain"/>
    <property type="match status" value="1"/>
</dbReference>
<evidence type="ECO:0000259" key="1">
    <source>
        <dbReference type="PROSITE" id="PS50105"/>
    </source>
</evidence>
<dbReference type="PROSITE" id="PS50105">
    <property type="entry name" value="SAM_DOMAIN"/>
    <property type="match status" value="1"/>
</dbReference>
<dbReference type="SMART" id="SM00454">
    <property type="entry name" value="SAM"/>
    <property type="match status" value="1"/>
</dbReference>
<reference evidence="2 3" key="1">
    <citation type="submission" date="2024-01" db="EMBL/GenBank/DDBJ databases">
        <title>The genome of the rayed Mediterranean limpet Patella caerulea (Linnaeus, 1758).</title>
        <authorList>
            <person name="Anh-Thu Weber A."/>
            <person name="Halstead-Nussloch G."/>
        </authorList>
    </citation>
    <scope>NUCLEOTIDE SEQUENCE [LARGE SCALE GENOMIC DNA]</scope>
    <source>
        <strain evidence="2">AATW-2023a</strain>
        <tissue evidence="2">Whole specimen</tissue>
    </source>
</reference>
<feature type="domain" description="SAM" evidence="1">
    <location>
        <begin position="20"/>
        <end position="83"/>
    </location>
</feature>
<sequence>MNAAAVKADFIANIPECLQWNFKDVADWVEEIGFPQYKECFLSNFINGRKLLTVTCASLPNMGVTDYKHIMKITEKLRELLKIAQVDTCKYVSFCDAHLLYLQQKTKTGYTYDHMTFTGFKHKYSRLFKD</sequence>
<dbReference type="InterPro" id="IPR013761">
    <property type="entry name" value="SAM/pointed_sf"/>
</dbReference>
<keyword evidence="3" id="KW-1185">Reference proteome</keyword>